<organism evidence="8 9">
    <name type="scientific">Cohnella cellulosilytica</name>
    <dbReference type="NCBI Taxonomy" id="986710"/>
    <lineage>
        <taxon>Bacteria</taxon>
        <taxon>Bacillati</taxon>
        <taxon>Bacillota</taxon>
        <taxon>Bacilli</taxon>
        <taxon>Bacillales</taxon>
        <taxon>Paenibacillaceae</taxon>
        <taxon>Cohnella</taxon>
    </lineage>
</organism>
<evidence type="ECO:0000256" key="2">
    <source>
        <dbReference type="ARBA" id="ARBA00022729"/>
    </source>
</evidence>
<evidence type="ECO:0000256" key="6">
    <source>
        <dbReference type="SAM" id="MobiDB-lite"/>
    </source>
</evidence>
<dbReference type="PANTHER" id="PTHR43649:SF33">
    <property type="entry name" value="POLYGALACTURONAN_RHAMNOGALACTURONAN-BINDING PROTEIN YTCQ"/>
    <property type="match status" value="1"/>
</dbReference>
<evidence type="ECO:0000256" key="1">
    <source>
        <dbReference type="ARBA" id="ARBA00022475"/>
    </source>
</evidence>
<keyword evidence="2 7" id="KW-0732">Signal</keyword>
<keyword evidence="3" id="KW-0472">Membrane</keyword>
<dbReference type="PANTHER" id="PTHR43649">
    <property type="entry name" value="ARABINOSE-BINDING PROTEIN-RELATED"/>
    <property type="match status" value="1"/>
</dbReference>
<feature type="region of interest" description="Disordered" evidence="6">
    <location>
        <begin position="30"/>
        <end position="50"/>
    </location>
</feature>
<keyword evidence="4" id="KW-0564">Palmitate</keyword>
<dbReference type="InterPro" id="IPR050490">
    <property type="entry name" value="Bact_solute-bd_prot1"/>
</dbReference>
<keyword evidence="9" id="KW-1185">Reference proteome</keyword>
<dbReference type="Proteomes" id="UP001596378">
    <property type="component" value="Unassembled WGS sequence"/>
</dbReference>
<dbReference type="RefSeq" id="WP_378050422.1">
    <property type="nucleotide sequence ID" value="NZ_JBHMDN010000026.1"/>
</dbReference>
<dbReference type="InterPro" id="IPR006059">
    <property type="entry name" value="SBP"/>
</dbReference>
<dbReference type="Pfam" id="PF01547">
    <property type="entry name" value="SBP_bac_1"/>
    <property type="match status" value="1"/>
</dbReference>
<dbReference type="SUPFAM" id="SSF53850">
    <property type="entry name" value="Periplasmic binding protein-like II"/>
    <property type="match status" value="1"/>
</dbReference>
<reference evidence="9" key="1">
    <citation type="journal article" date="2019" name="Int. J. Syst. Evol. Microbiol.">
        <title>The Global Catalogue of Microorganisms (GCM) 10K type strain sequencing project: providing services to taxonomists for standard genome sequencing and annotation.</title>
        <authorList>
            <consortium name="The Broad Institute Genomics Platform"/>
            <consortium name="The Broad Institute Genome Sequencing Center for Infectious Disease"/>
            <person name="Wu L."/>
            <person name="Ma J."/>
        </authorList>
    </citation>
    <scope>NUCLEOTIDE SEQUENCE [LARGE SCALE GENOMIC DNA]</scope>
    <source>
        <strain evidence="9">KCTC 12907</strain>
    </source>
</reference>
<comment type="caution">
    <text evidence="8">The sequence shown here is derived from an EMBL/GenBank/DDBJ whole genome shotgun (WGS) entry which is preliminary data.</text>
</comment>
<keyword evidence="5" id="KW-0449">Lipoprotein</keyword>
<evidence type="ECO:0000256" key="5">
    <source>
        <dbReference type="ARBA" id="ARBA00023288"/>
    </source>
</evidence>
<evidence type="ECO:0000256" key="7">
    <source>
        <dbReference type="SAM" id="SignalP"/>
    </source>
</evidence>
<accession>A0ABW2FND1</accession>
<protein>
    <submittedName>
        <fullName evidence="8">Extracellular solute-binding protein</fullName>
    </submittedName>
</protein>
<gene>
    <name evidence="8" type="ORF">ACFQMJ_34095</name>
</gene>
<feature type="chain" id="PRO_5047343712" evidence="7">
    <location>
        <begin position="24"/>
        <end position="547"/>
    </location>
</feature>
<sequence>MKKRYVKAVLVLAGLIACTAMTAACSDSKTEEKSGAAAPGSESTAPKAKPTLSISMYDRGNVPQEMGTIDNNRWTKWLNENGPVNGKYVPIPRGESVQKLNLLFASGDAPDVVFEFDTRFRDQMYQQKMIMPVDDLIENSSTDYKQLLEKYPAIKKAATKPDGNMYEFGRVSPLVGFQALLIRTDWLDKLGLQVPETTEELFAVAKAFTEQDPDDNGANDTFGIALSGETGGTIDTMFRNVTWVVEDGKLVRGWKQLNAANEFKKRLYDAGLVDKDFLADKNGQKAQQDWNNGKIGIFVGRTIDLVNFNQYYEQLKTNVPSAEVKAIKLPKSEFGRFTIGVNNPVQMTTVINSKVKDPEAAMAYIDFMASRTAGEMLRFGQEGEDSVKGSNGCLQPIDAEKFNKEVSWNIDFQLLLSRIELGSCTDIQSQLDPSKPLEQDFLRLIQENNEANLSPDVEFPAITHGEHMPTLPEDLSVINTSVSKIGDIYNKALVSGTSYTIEQAYAEALDLWNKSGGDKLETFYADWYGNNSEKAFLARDMWEFVVK</sequence>
<keyword evidence="1" id="KW-1003">Cell membrane</keyword>
<proteinExistence type="predicted"/>
<evidence type="ECO:0000256" key="4">
    <source>
        <dbReference type="ARBA" id="ARBA00023139"/>
    </source>
</evidence>
<feature type="signal peptide" evidence="7">
    <location>
        <begin position="1"/>
        <end position="23"/>
    </location>
</feature>
<evidence type="ECO:0000313" key="8">
    <source>
        <dbReference type="EMBL" id="MFC7153586.1"/>
    </source>
</evidence>
<evidence type="ECO:0000256" key="3">
    <source>
        <dbReference type="ARBA" id="ARBA00023136"/>
    </source>
</evidence>
<dbReference type="PROSITE" id="PS51257">
    <property type="entry name" value="PROKAR_LIPOPROTEIN"/>
    <property type="match status" value="1"/>
</dbReference>
<name>A0ABW2FND1_9BACL</name>
<dbReference type="Gene3D" id="3.40.190.10">
    <property type="entry name" value="Periplasmic binding protein-like II"/>
    <property type="match status" value="2"/>
</dbReference>
<dbReference type="EMBL" id="JBHTAI010000038">
    <property type="protein sequence ID" value="MFC7153586.1"/>
    <property type="molecule type" value="Genomic_DNA"/>
</dbReference>
<evidence type="ECO:0000313" key="9">
    <source>
        <dbReference type="Proteomes" id="UP001596378"/>
    </source>
</evidence>